<dbReference type="InterPro" id="IPR045427">
    <property type="entry name" value="MoxR"/>
</dbReference>
<dbReference type="SMART" id="SM00382">
    <property type="entry name" value="AAA"/>
    <property type="match status" value="1"/>
</dbReference>
<dbReference type="InterPro" id="IPR003593">
    <property type="entry name" value="AAA+_ATPase"/>
</dbReference>
<dbReference type="SUPFAM" id="SSF52540">
    <property type="entry name" value="P-loop containing nucleoside triphosphate hydrolases"/>
    <property type="match status" value="1"/>
</dbReference>
<keyword evidence="4" id="KW-1185">Reference proteome</keyword>
<comment type="caution">
    <text evidence="3">The sequence shown here is derived from an EMBL/GenBank/DDBJ whole genome shotgun (WGS) entry which is preliminary data.</text>
</comment>
<dbReference type="EMBL" id="LSRX01000853">
    <property type="protein sequence ID" value="OLP87592.1"/>
    <property type="molecule type" value="Genomic_DNA"/>
</dbReference>
<protein>
    <recommendedName>
        <fullName evidence="2">AAA+ ATPase domain-containing protein</fullName>
    </recommendedName>
</protein>
<dbReference type="CDD" id="cd00009">
    <property type="entry name" value="AAA"/>
    <property type="match status" value="1"/>
</dbReference>
<dbReference type="GO" id="GO:0005524">
    <property type="term" value="F:ATP binding"/>
    <property type="evidence" value="ECO:0007669"/>
    <property type="project" value="InterPro"/>
</dbReference>
<name>A0A1Q9CXD4_SYMMI</name>
<dbReference type="InterPro" id="IPR001270">
    <property type="entry name" value="ClpA/B"/>
</dbReference>
<sequence>MLRAVPATVPLRAPGPVLMFSAHTKMYKVGRVLSSAPSTLIFTVGLASQTRRLHTSRSRQSARIALHGVQTGEVRIQEFLSGKLGKANAKPALDEEAQIVAVECSVDGQGQRLSCTTSKQNTYTFEIPCTGAPQDQPVKRVEASKGKQISHLTFKDWKLESAKVCELEVSLQEATSLVSEIEERVQGKISELKSEAGQEGDASSGEGRGDELRDLQLRMQKAQHCLTEGLQERAVEARLLLLAFLGSENVLFLGPPGTAKSLLARRMARVCGGQYFERLLTRFSVPEEVFGPLSLKALENDKLKRNVEGFLPDADVAFLDEVFKANSAILNCLLTLLNERVFDNGDTRIEVPLKCVVAASNELFEGDELAALHDRFLLRHLVSPMTRGAAAAFLQDLLAGPSVPNEPFDLDTDSEEAILTEEHIKIAQRLASEVAFPDDLQEIMIDLRDFMAENDCVISDRRLAKAALLIRLAACTAGATTVSESDLMLLQYMFWEKDKDQIDAIKRFLLERVKGRRTAGSSATDLDAMTHMLTMVKFKMGPAMRMPQSPQFAQAGQAATTLVQATIDCYRSETQAQRRRSLESDASGINAAKDFRNFWVDEGDSLSVEGEDSKPMDLNALEALLQSAWELDLALQLSEERRKASLAILIGGPEVVMAK</sequence>
<proteinExistence type="predicted"/>
<organism evidence="3 4">
    <name type="scientific">Symbiodinium microadriaticum</name>
    <name type="common">Dinoflagellate</name>
    <name type="synonym">Zooxanthella microadriatica</name>
    <dbReference type="NCBI Taxonomy" id="2951"/>
    <lineage>
        <taxon>Eukaryota</taxon>
        <taxon>Sar</taxon>
        <taxon>Alveolata</taxon>
        <taxon>Dinophyceae</taxon>
        <taxon>Suessiales</taxon>
        <taxon>Symbiodiniaceae</taxon>
        <taxon>Symbiodinium</taxon>
    </lineage>
</organism>
<evidence type="ECO:0000313" key="4">
    <source>
        <dbReference type="Proteomes" id="UP000186817"/>
    </source>
</evidence>
<evidence type="ECO:0000313" key="3">
    <source>
        <dbReference type="EMBL" id="OLP87592.1"/>
    </source>
</evidence>
<dbReference type="PRINTS" id="PR00300">
    <property type="entry name" value="CLPPROTEASEA"/>
</dbReference>
<evidence type="ECO:0000256" key="1">
    <source>
        <dbReference type="SAM" id="MobiDB-lite"/>
    </source>
</evidence>
<accession>A0A1Q9CXD4</accession>
<dbReference type="PANTHER" id="PTHR32204:SF0">
    <property type="entry name" value="ATPASE RAVA"/>
    <property type="match status" value="1"/>
</dbReference>
<dbReference type="InterPro" id="IPR041538">
    <property type="entry name" value="RavA-like_AAA_lid"/>
</dbReference>
<dbReference type="InterPro" id="IPR050513">
    <property type="entry name" value="RavA_ATPases"/>
</dbReference>
<dbReference type="InterPro" id="IPR027417">
    <property type="entry name" value="P-loop_NTPase"/>
</dbReference>
<feature type="domain" description="AAA+ ATPase" evidence="2">
    <location>
        <begin position="246"/>
        <end position="386"/>
    </location>
</feature>
<dbReference type="Proteomes" id="UP000186817">
    <property type="component" value="Unassembled WGS sequence"/>
</dbReference>
<feature type="region of interest" description="Disordered" evidence="1">
    <location>
        <begin position="189"/>
        <end position="209"/>
    </location>
</feature>
<dbReference type="Pfam" id="PF17868">
    <property type="entry name" value="AAA_lid_8"/>
    <property type="match status" value="1"/>
</dbReference>
<dbReference type="OrthoDB" id="47330at2759"/>
<reference evidence="3 4" key="1">
    <citation type="submission" date="2016-02" db="EMBL/GenBank/DDBJ databases">
        <title>Genome analysis of coral dinoflagellate symbionts highlights evolutionary adaptations to a symbiotic lifestyle.</title>
        <authorList>
            <person name="Aranda M."/>
            <person name="Li Y."/>
            <person name="Liew Y.J."/>
            <person name="Baumgarten S."/>
            <person name="Simakov O."/>
            <person name="Wilson M."/>
            <person name="Piel J."/>
            <person name="Ashoor H."/>
            <person name="Bougouffa S."/>
            <person name="Bajic V.B."/>
            <person name="Ryu T."/>
            <person name="Ravasi T."/>
            <person name="Bayer T."/>
            <person name="Micklem G."/>
            <person name="Kim H."/>
            <person name="Bhak J."/>
            <person name="Lajeunesse T.C."/>
            <person name="Voolstra C.R."/>
        </authorList>
    </citation>
    <scope>NUCLEOTIDE SEQUENCE [LARGE SCALE GENOMIC DNA]</scope>
    <source>
        <strain evidence="3 4">CCMP2467</strain>
    </source>
</reference>
<dbReference type="Gene3D" id="3.40.50.300">
    <property type="entry name" value="P-loop containing nucleotide triphosphate hydrolases"/>
    <property type="match status" value="1"/>
</dbReference>
<evidence type="ECO:0000259" key="2">
    <source>
        <dbReference type="SMART" id="SM00382"/>
    </source>
</evidence>
<dbReference type="AlphaFoldDB" id="A0A1Q9CXD4"/>
<gene>
    <name evidence="3" type="ORF">AK812_SmicGene31192</name>
</gene>
<dbReference type="Pfam" id="PF20030">
    <property type="entry name" value="bpMoxR"/>
    <property type="match status" value="1"/>
</dbReference>
<dbReference type="PANTHER" id="PTHR32204">
    <property type="entry name" value="ATPASE RAVA"/>
    <property type="match status" value="1"/>
</dbReference>